<evidence type="ECO:0000256" key="1">
    <source>
        <dbReference type="SAM" id="SignalP"/>
    </source>
</evidence>
<keyword evidence="1" id="KW-0732">Signal</keyword>
<feature type="signal peptide" evidence="1">
    <location>
        <begin position="1"/>
        <end position="20"/>
    </location>
</feature>
<organism evidence="2 3">
    <name type="scientific">Chitinophaga skermanii</name>
    <dbReference type="NCBI Taxonomy" id="331697"/>
    <lineage>
        <taxon>Bacteria</taxon>
        <taxon>Pseudomonadati</taxon>
        <taxon>Bacteroidota</taxon>
        <taxon>Chitinophagia</taxon>
        <taxon>Chitinophagales</taxon>
        <taxon>Chitinophagaceae</taxon>
        <taxon>Chitinophaga</taxon>
    </lineage>
</organism>
<keyword evidence="3" id="KW-1185">Reference proteome</keyword>
<name>A0A327QGD9_9BACT</name>
<dbReference type="AlphaFoldDB" id="A0A327QGD9"/>
<proteinExistence type="predicted"/>
<comment type="caution">
    <text evidence="2">The sequence shown here is derived from an EMBL/GenBank/DDBJ whole genome shotgun (WGS) entry which is preliminary data.</text>
</comment>
<accession>A0A327QGD9</accession>
<dbReference type="Proteomes" id="UP000249547">
    <property type="component" value="Unassembled WGS sequence"/>
</dbReference>
<feature type="chain" id="PRO_5016278626" evidence="1">
    <location>
        <begin position="21"/>
        <end position="323"/>
    </location>
</feature>
<evidence type="ECO:0000313" key="2">
    <source>
        <dbReference type="EMBL" id="RAJ02383.1"/>
    </source>
</evidence>
<gene>
    <name evidence="2" type="ORF">LX64_03395</name>
</gene>
<dbReference type="OrthoDB" id="9812256at2"/>
<reference evidence="2 3" key="1">
    <citation type="submission" date="2018-06" db="EMBL/GenBank/DDBJ databases">
        <title>Genomic Encyclopedia of Archaeal and Bacterial Type Strains, Phase II (KMG-II): from individual species to whole genera.</title>
        <authorList>
            <person name="Goeker M."/>
        </authorList>
    </citation>
    <scope>NUCLEOTIDE SEQUENCE [LARGE SCALE GENOMIC DNA]</scope>
    <source>
        <strain evidence="2 3">DSM 23857</strain>
    </source>
</reference>
<sequence>MRYLLLACCLLFVAPTFAQATKEGDTIPLPAAISSNFYEYSGLAKYNNELLLLPQFKKCTGSDSLYSISLEDVRKYRTEKTPVTAYKSYSLTNLGEIYNKLSAEWEGFEAIAVNGNQVWLTVETHDGNPNCYVLTGIIDGNKIVLDPQNVLALKRPYDCDNMGFECLTYFDKHLLALYEDNASLVQPYGYWIDPVNNQTSKINMPRLYFRITDICADKEYIYGINYYFGGKDDYKCYAAGKEKAIREAIPNLPERLEGNDITFARIVRCHLGDGNGEWEEVMRIRSTKTNWEGMVQYDKGFLLISDANNFNPKILVTQLVYFE</sequence>
<dbReference type="EMBL" id="QLLL01000006">
    <property type="protein sequence ID" value="RAJ02383.1"/>
    <property type="molecule type" value="Genomic_DNA"/>
</dbReference>
<evidence type="ECO:0000313" key="3">
    <source>
        <dbReference type="Proteomes" id="UP000249547"/>
    </source>
</evidence>
<protein>
    <submittedName>
        <fullName evidence="2">Uncharacterized protein</fullName>
    </submittedName>
</protein>